<keyword evidence="1" id="KW-0808">Transferase</keyword>
<name>A0ABQ3A0B6_9GAMM</name>
<evidence type="ECO:0000256" key="2">
    <source>
        <dbReference type="ARBA" id="ARBA00023315"/>
    </source>
</evidence>
<dbReference type="Pfam" id="PF00583">
    <property type="entry name" value="Acetyltransf_1"/>
    <property type="match status" value="1"/>
</dbReference>
<dbReference type="Gene3D" id="3.40.630.30">
    <property type="match status" value="1"/>
</dbReference>
<proteinExistence type="predicted"/>
<dbReference type="EMBL" id="BMXT01000002">
    <property type="protein sequence ID" value="GGY31423.1"/>
    <property type="molecule type" value="Genomic_DNA"/>
</dbReference>
<accession>A0ABQ3A0B6</accession>
<evidence type="ECO:0000313" key="5">
    <source>
        <dbReference type="Proteomes" id="UP000621898"/>
    </source>
</evidence>
<gene>
    <name evidence="4" type="ORF">GCM10008098_26610</name>
</gene>
<dbReference type="InterPro" id="IPR050832">
    <property type="entry name" value="Bact_Acetyltransf"/>
</dbReference>
<comment type="caution">
    <text evidence="4">The sequence shown here is derived from an EMBL/GenBank/DDBJ whole genome shotgun (WGS) entry which is preliminary data.</text>
</comment>
<dbReference type="PROSITE" id="PS51186">
    <property type="entry name" value="GNAT"/>
    <property type="match status" value="1"/>
</dbReference>
<dbReference type="Proteomes" id="UP000621898">
    <property type="component" value="Unassembled WGS sequence"/>
</dbReference>
<reference evidence="5" key="1">
    <citation type="journal article" date="2019" name="Int. J. Syst. Evol. Microbiol.">
        <title>The Global Catalogue of Microorganisms (GCM) 10K type strain sequencing project: providing services to taxonomists for standard genome sequencing and annotation.</title>
        <authorList>
            <consortium name="The Broad Institute Genomics Platform"/>
            <consortium name="The Broad Institute Genome Sequencing Center for Infectious Disease"/>
            <person name="Wu L."/>
            <person name="Ma J."/>
        </authorList>
    </citation>
    <scope>NUCLEOTIDE SEQUENCE [LARGE SCALE GENOMIC DNA]</scope>
    <source>
        <strain evidence="5">KCTC 22232</strain>
    </source>
</reference>
<dbReference type="CDD" id="cd04301">
    <property type="entry name" value="NAT_SF"/>
    <property type="match status" value="1"/>
</dbReference>
<dbReference type="InterPro" id="IPR000182">
    <property type="entry name" value="GNAT_dom"/>
</dbReference>
<protein>
    <submittedName>
        <fullName evidence="4">N-acetyltransferase</fullName>
    </submittedName>
</protein>
<dbReference type="PANTHER" id="PTHR43877">
    <property type="entry name" value="AMINOALKYLPHOSPHONATE N-ACETYLTRANSFERASE-RELATED-RELATED"/>
    <property type="match status" value="1"/>
</dbReference>
<dbReference type="InterPro" id="IPR016181">
    <property type="entry name" value="Acyl_CoA_acyltransferase"/>
</dbReference>
<evidence type="ECO:0000259" key="3">
    <source>
        <dbReference type="PROSITE" id="PS51186"/>
    </source>
</evidence>
<keyword evidence="5" id="KW-1185">Reference proteome</keyword>
<feature type="domain" description="N-acetyltransferase" evidence="3">
    <location>
        <begin position="2"/>
        <end position="171"/>
    </location>
</feature>
<evidence type="ECO:0000256" key="1">
    <source>
        <dbReference type="ARBA" id="ARBA00022679"/>
    </source>
</evidence>
<dbReference type="SUPFAM" id="SSF55729">
    <property type="entry name" value="Acyl-CoA N-acyltransferases (Nat)"/>
    <property type="match status" value="1"/>
</dbReference>
<organism evidence="4 5">
    <name type="scientific">Rhodanobacter panaciterrae</name>
    <dbReference type="NCBI Taxonomy" id="490572"/>
    <lineage>
        <taxon>Bacteria</taxon>
        <taxon>Pseudomonadati</taxon>
        <taxon>Pseudomonadota</taxon>
        <taxon>Gammaproteobacteria</taxon>
        <taxon>Lysobacterales</taxon>
        <taxon>Rhodanobacteraceae</taxon>
        <taxon>Rhodanobacter</taxon>
    </lineage>
</organism>
<sequence>MPTIRKAHLNDAKALSEMAEATFRATFGAMNTAEHMELHCRNSYSEQIQAVEITDPGMVTLVSEDEGRLIGYAQLRWGEAPDCVSAKSPGEIQRLYVVEDWHGKGIAQELMKVCIDEIKQHESDALWLGVWERNPRAISFYKKLGFVEVGDHTFPLGGDPQRDIVMVRSVAPS</sequence>
<evidence type="ECO:0000313" key="4">
    <source>
        <dbReference type="EMBL" id="GGY31423.1"/>
    </source>
</evidence>
<keyword evidence="2" id="KW-0012">Acyltransferase</keyword>